<dbReference type="InterPro" id="IPR029753">
    <property type="entry name" value="D-isomer_DH_CS"/>
</dbReference>
<feature type="domain" description="D-isomer specific 2-hydroxyacid dehydrogenase NAD-binding" evidence="6">
    <location>
        <begin position="110"/>
        <end position="287"/>
    </location>
</feature>
<dbReference type="EMBL" id="CCSB01000002">
    <property type="protein sequence ID" value="CDZ77708.1"/>
    <property type="molecule type" value="Genomic_DNA"/>
</dbReference>
<evidence type="ECO:0000313" key="8">
    <source>
        <dbReference type="Proteomes" id="UP000044071"/>
    </source>
</evidence>
<organism evidence="7 8">
    <name type="scientific">Legionella massiliensis</name>
    <dbReference type="NCBI Taxonomy" id="1034943"/>
    <lineage>
        <taxon>Bacteria</taxon>
        <taxon>Pseudomonadati</taxon>
        <taxon>Pseudomonadota</taxon>
        <taxon>Gammaproteobacteria</taxon>
        <taxon>Legionellales</taxon>
        <taxon>Legionellaceae</taxon>
        <taxon>Legionella</taxon>
    </lineage>
</organism>
<gene>
    <name evidence="7" type="ORF">BN59_01998</name>
</gene>
<keyword evidence="8" id="KW-1185">Reference proteome</keyword>
<protein>
    <submittedName>
        <fullName evidence="7">Putative 2-hydroxyacid dehydrogenase</fullName>
    </submittedName>
</protein>
<dbReference type="OrthoDB" id="9805416at2"/>
<dbReference type="eggNOG" id="COG1052">
    <property type="taxonomic scope" value="Bacteria"/>
</dbReference>
<dbReference type="SUPFAM" id="SSF51735">
    <property type="entry name" value="NAD(P)-binding Rossmann-fold domains"/>
    <property type="match status" value="1"/>
</dbReference>
<dbReference type="InterPro" id="IPR050418">
    <property type="entry name" value="D-iso_2-hydroxyacid_DH_PdxB"/>
</dbReference>
<dbReference type="PROSITE" id="PS00670">
    <property type="entry name" value="D_2_HYDROXYACID_DH_2"/>
    <property type="match status" value="1"/>
</dbReference>
<comment type="similarity">
    <text evidence="1 4">Belongs to the D-isomer specific 2-hydroxyacid dehydrogenase family.</text>
</comment>
<dbReference type="InterPro" id="IPR036291">
    <property type="entry name" value="NAD(P)-bd_dom_sf"/>
</dbReference>
<dbReference type="CDD" id="cd12162">
    <property type="entry name" value="2-Hacid_dh_4"/>
    <property type="match status" value="1"/>
</dbReference>
<dbReference type="PANTHER" id="PTHR43761:SF1">
    <property type="entry name" value="D-ISOMER SPECIFIC 2-HYDROXYACID DEHYDROGENASE CATALYTIC DOMAIN-CONTAINING PROTEIN-RELATED"/>
    <property type="match status" value="1"/>
</dbReference>
<dbReference type="STRING" id="1034943.BN59_01998"/>
<dbReference type="PROSITE" id="PS00671">
    <property type="entry name" value="D_2_HYDROXYACID_DH_3"/>
    <property type="match status" value="1"/>
</dbReference>
<proteinExistence type="inferred from homology"/>
<reference evidence="7 8" key="1">
    <citation type="submission" date="2014-06" db="EMBL/GenBank/DDBJ databases">
        <authorList>
            <person name="Urmite Genomes Urmite Genomes"/>
        </authorList>
    </citation>
    <scope>NUCLEOTIDE SEQUENCE [LARGE SCALE GENOMIC DNA]</scope>
</reference>
<dbReference type="Gene3D" id="3.40.50.720">
    <property type="entry name" value="NAD(P)-binding Rossmann-like Domain"/>
    <property type="match status" value="2"/>
</dbReference>
<dbReference type="GO" id="GO:0051287">
    <property type="term" value="F:NAD binding"/>
    <property type="evidence" value="ECO:0007669"/>
    <property type="project" value="InterPro"/>
</dbReference>
<dbReference type="AlphaFoldDB" id="A0A078L0Y0"/>
<dbReference type="RefSeq" id="WP_052403225.1">
    <property type="nucleotide sequence ID" value="NZ_CCVW01000002.1"/>
</dbReference>
<accession>A0A078L0Y0</accession>
<sequence>MKKINIVVLDAKPLINNDVNLERLYSLGEVEVYDRTADEQVIERAIDAEIVLVNKVRLDERHFADLPKLRYIGETATGVDNIDLAAAQRYDITVTNVPNYGTDSVAQHVIALLFSHCNHIETHNQSIQRGEWQEQPYFSYWLNPITELSGLKLGLLGYGKIAQKVALIAQSLGMEIIAHKPNSFQDKLARAVSLTELLQESDVLSLHCPLNQATNKIINSDTLAQMKASSIIINTSRGGLIDEFALAQALSEKKLTAAYLDVLTKEPPDANNPLLGLANCILTPHMAWASVTARKRLLNIVCENIIHFLNQQPINVVK</sequence>
<dbReference type="GO" id="GO:0016616">
    <property type="term" value="F:oxidoreductase activity, acting on the CH-OH group of donors, NAD or NADP as acceptor"/>
    <property type="evidence" value="ECO:0007669"/>
    <property type="project" value="InterPro"/>
</dbReference>
<evidence type="ECO:0000256" key="1">
    <source>
        <dbReference type="ARBA" id="ARBA00005854"/>
    </source>
</evidence>
<name>A0A078L0Y0_9GAMM</name>
<keyword evidence="3" id="KW-0520">NAD</keyword>
<dbReference type="Pfam" id="PF02826">
    <property type="entry name" value="2-Hacid_dh_C"/>
    <property type="match status" value="1"/>
</dbReference>
<feature type="domain" description="D-isomer specific 2-hydroxyacid dehydrogenase catalytic" evidence="5">
    <location>
        <begin position="19"/>
        <end position="317"/>
    </location>
</feature>
<dbReference type="InterPro" id="IPR006139">
    <property type="entry name" value="D-isomer_2_OHA_DH_cat_dom"/>
</dbReference>
<dbReference type="Proteomes" id="UP000044071">
    <property type="component" value="Unassembled WGS sequence"/>
</dbReference>
<evidence type="ECO:0000256" key="4">
    <source>
        <dbReference type="RuleBase" id="RU003719"/>
    </source>
</evidence>
<evidence type="ECO:0000259" key="6">
    <source>
        <dbReference type="Pfam" id="PF02826"/>
    </source>
</evidence>
<keyword evidence="2 4" id="KW-0560">Oxidoreductase</keyword>
<evidence type="ECO:0000256" key="2">
    <source>
        <dbReference type="ARBA" id="ARBA00023002"/>
    </source>
</evidence>
<dbReference type="SUPFAM" id="SSF52283">
    <property type="entry name" value="Formate/glycerate dehydrogenase catalytic domain-like"/>
    <property type="match status" value="1"/>
</dbReference>
<evidence type="ECO:0000313" key="7">
    <source>
        <dbReference type="EMBL" id="CDZ77708.1"/>
    </source>
</evidence>
<evidence type="ECO:0000259" key="5">
    <source>
        <dbReference type="Pfam" id="PF00389"/>
    </source>
</evidence>
<evidence type="ECO:0000256" key="3">
    <source>
        <dbReference type="ARBA" id="ARBA00023027"/>
    </source>
</evidence>
<dbReference type="FunFam" id="3.40.50.720:FF:000203">
    <property type="entry name" value="D-3-phosphoglycerate dehydrogenase (SerA)"/>
    <property type="match status" value="1"/>
</dbReference>
<dbReference type="Pfam" id="PF00389">
    <property type="entry name" value="2-Hacid_dh"/>
    <property type="match status" value="1"/>
</dbReference>
<dbReference type="InterPro" id="IPR006140">
    <property type="entry name" value="D-isomer_DH_NAD-bd"/>
</dbReference>
<dbReference type="PANTHER" id="PTHR43761">
    <property type="entry name" value="D-ISOMER SPECIFIC 2-HYDROXYACID DEHYDROGENASE FAMILY PROTEIN (AFU_ORTHOLOGUE AFUA_1G13630)"/>
    <property type="match status" value="1"/>
</dbReference>